<evidence type="ECO:0000313" key="1">
    <source>
        <dbReference type="EMBL" id="SVB45026.1"/>
    </source>
</evidence>
<dbReference type="AlphaFoldDB" id="A0A382E2M8"/>
<dbReference type="InterPro" id="IPR014917">
    <property type="entry name" value="DUF1800"/>
</dbReference>
<sequence>MGPEDKAPSDPLKWAHNQLDKVPPITWEGKIFSEKEMRKKYGEWVYGDRKVLRKKYKNNKTKYKSEKNKLRNKTGERFFESNELTIRHYEAINGNSPVFERFWHFWGNHFAISEKDFLAEFSVGPYQREIIRPNMLNTFEQMVKDVTTSWCMIHHLDNSESVGPLSKWGIEGRETINENHARELLELHTISPEAGYSQEDVIQMTYVMTGWQHKWDQKRLETGDVWFNFKTHQPNNKTILGKEYTPDGKRELFNVIKDLVHHPNCKKFIATKLCRHFITDNPTDDMINPVIQAWEKSDGFLPEIHKAVVKQAWDYASRTRKFQQPETWALQMVRMFGLNWIPEPDRMKYDFKNKPSDLQRRIEWTLEELGHLPYRPAQPNGWSDFEEDWISPELMIRRLIFASKMANRGLVRDDEIIKNMIGKNFDQPEKIYELFDNQDNYKNKFAIVCNSPEMLKA</sequence>
<accession>A0A382E2M8</accession>
<gene>
    <name evidence="1" type="ORF">METZ01_LOCUS197880</name>
</gene>
<evidence type="ECO:0008006" key="2">
    <source>
        <dbReference type="Google" id="ProtNLM"/>
    </source>
</evidence>
<organism evidence="1">
    <name type="scientific">marine metagenome</name>
    <dbReference type="NCBI Taxonomy" id="408172"/>
    <lineage>
        <taxon>unclassified sequences</taxon>
        <taxon>metagenomes</taxon>
        <taxon>ecological metagenomes</taxon>
    </lineage>
</organism>
<dbReference type="Pfam" id="PF08811">
    <property type="entry name" value="DUF1800"/>
    <property type="match status" value="1"/>
</dbReference>
<dbReference type="EMBL" id="UINC01042413">
    <property type="protein sequence ID" value="SVB45026.1"/>
    <property type="molecule type" value="Genomic_DNA"/>
</dbReference>
<name>A0A382E2M8_9ZZZZ</name>
<reference evidence="1" key="1">
    <citation type="submission" date="2018-05" db="EMBL/GenBank/DDBJ databases">
        <authorList>
            <person name="Lanie J.A."/>
            <person name="Ng W.-L."/>
            <person name="Kazmierczak K.M."/>
            <person name="Andrzejewski T.M."/>
            <person name="Davidsen T.M."/>
            <person name="Wayne K.J."/>
            <person name="Tettelin H."/>
            <person name="Glass J.I."/>
            <person name="Rusch D."/>
            <person name="Podicherti R."/>
            <person name="Tsui H.-C.T."/>
            <person name="Winkler M.E."/>
        </authorList>
    </citation>
    <scope>NUCLEOTIDE SEQUENCE</scope>
</reference>
<proteinExistence type="predicted"/>
<protein>
    <recommendedName>
        <fullName evidence="2">DUF1800 domain-containing protein</fullName>
    </recommendedName>
</protein>